<evidence type="ECO:0000313" key="7">
    <source>
        <dbReference type="EMBL" id="ALT31884.1"/>
    </source>
</evidence>
<dbReference type="GO" id="GO:0051287">
    <property type="term" value="F:NAD binding"/>
    <property type="evidence" value="ECO:0007669"/>
    <property type="project" value="InterPro"/>
</dbReference>
<dbReference type="GO" id="GO:0047545">
    <property type="term" value="F:(S)-2-hydroxyglutarate dehydrogenase activity"/>
    <property type="evidence" value="ECO:0007669"/>
    <property type="project" value="UniProtKB-ARBA"/>
</dbReference>
<reference evidence="7" key="1">
    <citation type="journal article" date="2015" name="PLoS ONE">
        <title>Updated Campylobacter jejuni Capsule PCR Multiplex Typing System and Its Application to Clinical Isolates from South and Southeast Asia.</title>
        <authorList>
            <person name="Poly F."/>
            <person name="Serichantalergs O."/>
            <person name="Kuroiwa J."/>
            <person name="Pootong P."/>
            <person name="Mason C."/>
            <person name="Guerry P."/>
            <person name="Parker C.T."/>
        </authorList>
    </citation>
    <scope>NUCLEOTIDE SEQUENCE</scope>
    <source>
        <strain evidence="7">HS9</strain>
    </source>
</reference>
<dbReference type="Pfam" id="PF02826">
    <property type="entry name" value="2-Hacid_dh_C"/>
    <property type="match status" value="1"/>
</dbReference>
<evidence type="ECO:0000259" key="6">
    <source>
        <dbReference type="Pfam" id="PF02826"/>
    </source>
</evidence>
<comment type="similarity">
    <text evidence="1 4">Belongs to the D-isomer specific 2-hydroxyacid dehydrogenase family.</text>
</comment>
<dbReference type="GO" id="GO:0030267">
    <property type="term" value="F:glyoxylate reductase (NADPH) activity"/>
    <property type="evidence" value="ECO:0007669"/>
    <property type="project" value="TreeGrafter"/>
</dbReference>
<dbReference type="FunFam" id="3.40.50.720:FF:000041">
    <property type="entry name" value="D-3-phosphoglycerate dehydrogenase"/>
    <property type="match status" value="1"/>
</dbReference>
<dbReference type="GO" id="GO:0004617">
    <property type="term" value="F:phosphoglycerate dehydrogenase activity"/>
    <property type="evidence" value="ECO:0007669"/>
    <property type="project" value="UniProtKB-EC"/>
</dbReference>
<dbReference type="InterPro" id="IPR050223">
    <property type="entry name" value="D-isomer_2-hydroxyacid_DH"/>
</dbReference>
<evidence type="ECO:0000256" key="3">
    <source>
        <dbReference type="ARBA" id="ARBA00023027"/>
    </source>
</evidence>
<dbReference type="InterPro" id="IPR029753">
    <property type="entry name" value="D-isomer_DH_CS"/>
</dbReference>
<dbReference type="RefSeq" id="WP_042635910.1">
    <property type="nucleotide sequence ID" value="NZ_CP010306.1"/>
</dbReference>
<dbReference type="AlphaFoldDB" id="A0A0U3C246"/>
<dbReference type="InterPro" id="IPR006140">
    <property type="entry name" value="D-isomer_DH_NAD-bd"/>
</dbReference>
<evidence type="ECO:0000256" key="4">
    <source>
        <dbReference type="RuleBase" id="RU003719"/>
    </source>
</evidence>
<name>A0A0U3C246_CAMJU</name>
<dbReference type="PANTHER" id="PTHR10996">
    <property type="entry name" value="2-HYDROXYACID DEHYDROGENASE-RELATED"/>
    <property type="match status" value="1"/>
</dbReference>
<sequence length="310" mass="35306">MENKKIAVTTVAFSKNQYLRERLNSYFKHVRFNDFFKRLNQDELKYFLKDVDGAIIGLDEIDEDVLKEAKNLKIISKYGVGLNNIDFSSAKKYQVNVVYSQGVNKRSVSELVLGNILSLMRNSYITSNKLKKHEWDKNGGMQLSGKKIGIIGVGNIGKDLVNLLKPFNCAIYVNDIIQQDEYYTKNSLIKTTKEEIYQKCDVVTVHTPSTELTKNMINKNVFTMMKKEAYFINTARGDIVVQEDLKWALKEKIIAGAAIDVYDQEPPRDYDFISLPNLICTPHIGGNAKEAVLAMGESAIENLVNYFKEN</sequence>
<dbReference type="GO" id="GO:0005829">
    <property type="term" value="C:cytosol"/>
    <property type="evidence" value="ECO:0007669"/>
    <property type="project" value="TreeGrafter"/>
</dbReference>
<dbReference type="PATRIC" id="fig|32022.145.peg.1499"/>
<keyword evidence="2 4" id="KW-0560">Oxidoreductase</keyword>
<dbReference type="EC" id="1.1.1.95" evidence="7"/>
<accession>A0A0U3C246</accession>
<evidence type="ECO:0000256" key="1">
    <source>
        <dbReference type="ARBA" id="ARBA00005854"/>
    </source>
</evidence>
<dbReference type="InterPro" id="IPR036291">
    <property type="entry name" value="NAD(P)-bd_dom_sf"/>
</dbReference>
<dbReference type="InterPro" id="IPR006139">
    <property type="entry name" value="D-isomer_2_OHA_DH_cat_dom"/>
</dbReference>
<dbReference type="PROSITE" id="PS00670">
    <property type="entry name" value="D_2_HYDROXYACID_DH_2"/>
    <property type="match status" value="1"/>
</dbReference>
<dbReference type="SUPFAM" id="SSF51735">
    <property type="entry name" value="NAD(P)-binding Rossmann-fold domains"/>
    <property type="match status" value="1"/>
</dbReference>
<evidence type="ECO:0000256" key="2">
    <source>
        <dbReference type="ARBA" id="ARBA00023002"/>
    </source>
</evidence>
<dbReference type="Gene3D" id="3.40.50.720">
    <property type="entry name" value="NAD(P)-binding Rossmann-like Domain"/>
    <property type="match status" value="2"/>
</dbReference>
<dbReference type="EMBL" id="KT868844">
    <property type="protein sequence ID" value="ALT31884.1"/>
    <property type="molecule type" value="Genomic_DNA"/>
</dbReference>
<proteinExistence type="inferred from homology"/>
<feature type="domain" description="D-isomer specific 2-hydroxyacid dehydrogenase catalytic" evidence="5">
    <location>
        <begin position="16"/>
        <end position="309"/>
    </location>
</feature>
<dbReference type="GO" id="GO:0006564">
    <property type="term" value="P:L-serine biosynthetic process"/>
    <property type="evidence" value="ECO:0007669"/>
    <property type="project" value="UniProtKB-ARBA"/>
</dbReference>
<dbReference type="KEGG" id="cjl:PJ17_07455"/>
<organism evidence="7">
    <name type="scientific">Campylobacter jejuni subsp. jejuni</name>
    <dbReference type="NCBI Taxonomy" id="32022"/>
    <lineage>
        <taxon>Bacteria</taxon>
        <taxon>Pseudomonadati</taxon>
        <taxon>Campylobacterota</taxon>
        <taxon>Epsilonproteobacteria</taxon>
        <taxon>Campylobacterales</taxon>
        <taxon>Campylobacteraceae</taxon>
        <taxon>Campylobacter</taxon>
    </lineage>
</organism>
<dbReference type="CDD" id="cd12172">
    <property type="entry name" value="PGDH_like_2"/>
    <property type="match status" value="1"/>
</dbReference>
<protein>
    <submittedName>
        <fullName evidence="7">D-3-phosphoglycerate dehydrogenase</fullName>
        <ecNumber evidence="7">1.1.1.95</ecNumber>
    </submittedName>
</protein>
<keyword evidence="3" id="KW-0520">NAD</keyword>
<dbReference type="PANTHER" id="PTHR10996:SF283">
    <property type="entry name" value="GLYOXYLATE_HYDROXYPYRUVATE REDUCTASE B"/>
    <property type="match status" value="1"/>
</dbReference>
<feature type="domain" description="D-isomer specific 2-hydroxyacid dehydrogenase NAD-binding" evidence="6">
    <location>
        <begin position="114"/>
        <end position="285"/>
    </location>
</feature>
<dbReference type="Pfam" id="PF00389">
    <property type="entry name" value="2-Hacid_dh"/>
    <property type="match status" value="1"/>
</dbReference>
<dbReference type="GO" id="GO:0016618">
    <property type="term" value="F:hydroxypyruvate reductase [NAD(P)H] activity"/>
    <property type="evidence" value="ECO:0007669"/>
    <property type="project" value="TreeGrafter"/>
</dbReference>
<dbReference type="SUPFAM" id="SSF52283">
    <property type="entry name" value="Formate/glycerate dehydrogenase catalytic domain-like"/>
    <property type="match status" value="1"/>
</dbReference>
<evidence type="ECO:0000259" key="5">
    <source>
        <dbReference type="Pfam" id="PF00389"/>
    </source>
</evidence>